<keyword evidence="10 13" id="KW-0472">Membrane</keyword>
<sequence>MEFLSNWLIFVALYKFVSFFLIFKDDVYKNQFNRDIMKQVNPLFCRAIQLWLAYTGAVSLLTSYHLDNKDLVFSCFISFLIPFPYLVNEFFIHKTYAKIHALHVFPLCVTSIIGLFNHYMVNF</sequence>
<dbReference type="KEGG" id="dpp:DICPUDRAFT_78246"/>
<dbReference type="RefSeq" id="XP_003287390.1">
    <property type="nucleotide sequence ID" value="XM_003287342.1"/>
</dbReference>
<comment type="subcellular location">
    <subcellularLocation>
        <location evidence="1">Endoplasmic reticulum membrane</location>
        <topology evidence="1">Multi-pass membrane protein</topology>
    </subcellularLocation>
</comment>
<feature type="transmembrane region" description="Helical" evidence="13">
    <location>
        <begin position="43"/>
        <end position="65"/>
    </location>
</feature>
<feature type="transmembrane region" description="Helical" evidence="13">
    <location>
        <begin position="71"/>
        <end position="87"/>
    </location>
</feature>
<evidence type="ECO:0000256" key="12">
    <source>
        <dbReference type="ARBA" id="ARBA00023221"/>
    </source>
</evidence>
<dbReference type="GO" id="GO:0030674">
    <property type="term" value="F:protein-macromolecule adaptor activity"/>
    <property type="evidence" value="ECO:0000318"/>
    <property type="project" value="GO_Central"/>
</dbReference>
<dbReference type="GeneID" id="10501339"/>
<feature type="transmembrane region" description="Helical" evidence="13">
    <location>
        <begin position="6"/>
        <end position="23"/>
    </location>
</feature>
<protein>
    <submittedName>
        <fullName evidence="14">Uncharacterized protein</fullName>
    </submittedName>
</protein>
<evidence type="ECO:0000256" key="2">
    <source>
        <dbReference type="ARBA" id="ARBA00005377"/>
    </source>
</evidence>
<feature type="transmembrane region" description="Helical" evidence="13">
    <location>
        <begin position="99"/>
        <end position="120"/>
    </location>
</feature>
<keyword evidence="6" id="KW-0752">Steroid biosynthesis</keyword>
<keyword evidence="7 13" id="KW-1133">Transmembrane helix</keyword>
<evidence type="ECO:0000256" key="8">
    <source>
        <dbReference type="ARBA" id="ARBA00023011"/>
    </source>
</evidence>
<dbReference type="PANTHER" id="PTHR15451">
    <property type="entry name" value="ERGOSTEROL BIOSYNTHETIC PROTEIN 28-RELATED"/>
    <property type="match status" value="1"/>
</dbReference>
<dbReference type="PANTHER" id="PTHR15451:SF19">
    <property type="entry name" value="ERGOSTEROL BIOSYNTHETIC PROTEIN 28 HOMOLOG"/>
    <property type="match status" value="1"/>
</dbReference>
<keyword evidence="11" id="KW-1207">Sterol metabolism</keyword>
<proteinExistence type="inferred from homology"/>
<evidence type="ECO:0000256" key="5">
    <source>
        <dbReference type="ARBA" id="ARBA00022824"/>
    </source>
</evidence>
<evidence type="ECO:0000256" key="7">
    <source>
        <dbReference type="ARBA" id="ARBA00022989"/>
    </source>
</evidence>
<keyword evidence="4 13" id="KW-0812">Transmembrane</keyword>
<dbReference type="AlphaFoldDB" id="F0ZJ02"/>
<comment type="similarity">
    <text evidence="2">Belongs to the ERG28 family.</text>
</comment>
<gene>
    <name evidence="14" type="ORF">DICPUDRAFT_78246</name>
</gene>
<keyword evidence="12" id="KW-0753">Steroid metabolism</keyword>
<dbReference type="EMBL" id="GL871038">
    <property type="protein sequence ID" value="EGC36072.1"/>
    <property type="molecule type" value="Genomic_DNA"/>
</dbReference>
<dbReference type="VEuPathDB" id="AmoebaDB:DICPUDRAFT_78246"/>
<dbReference type="InParanoid" id="F0ZJ02"/>
<dbReference type="Proteomes" id="UP000001064">
    <property type="component" value="Unassembled WGS sequence"/>
</dbReference>
<keyword evidence="5" id="KW-0256">Endoplasmic reticulum</keyword>
<reference evidence="15" key="1">
    <citation type="journal article" date="2011" name="Genome Biol.">
        <title>Comparative genomics of the social amoebae Dictyostelium discoideum and Dictyostelium purpureum.</title>
        <authorList>
            <consortium name="US DOE Joint Genome Institute (JGI-PGF)"/>
            <person name="Sucgang R."/>
            <person name="Kuo A."/>
            <person name="Tian X."/>
            <person name="Salerno W."/>
            <person name="Parikh A."/>
            <person name="Feasley C.L."/>
            <person name="Dalin E."/>
            <person name="Tu H."/>
            <person name="Huang E."/>
            <person name="Barry K."/>
            <person name="Lindquist E."/>
            <person name="Shapiro H."/>
            <person name="Bruce D."/>
            <person name="Schmutz J."/>
            <person name="Salamov A."/>
            <person name="Fey P."/>
            <person name="Gaudet P."/>
            <person name="Anjard C."/>
            <person name="Babu M.M."/>
            <person name="Basu S."/>
            <person name="Bushmanova Y."/>
            <person name="van der Wel H."/>
            <person name="Katoh-Kurasawa M."/>
            <person name="Dinh C."/>
            <person name="Coutinho P.M."/>
            <person name="Saito T."/>
            <person name="Elias M."/>
            <person name="Schaap P."/>
            <person name="Kay R.R."/>
            <person name="Henrissat B."/>
            <person name="Eichinger L."/>
            <person name="Rivero F."/>
            <person name="Putnam N.H."/>
            <person name="West C.M."/>
            <person name="Loomis W.F."/>
            <person name="Chisholm R.L."/>
            <person name="Shaulsky G."/>
            <person name="Strassmann J.E."/>
            <person name="Queller D.C."/>
            <person name="Kuspa A."/>
            <person name="Grigoriev I.V."/>
        </authorList>
    </citation>
    <scope>NUCLEOTIDE SEQUENCE [LARGE SCALE GENOMIC DNA]</scope>
    <source>
        <strain evidence="15">QSDP1</strain>
    </source>
</reference>
<evidence type="ECO:0000256" key="10">
    <source>
        <dbReference type="ARBA" id="ARBA00023136"/>
    </source>
</evidence>
<dbReference type="Pfam" id="PF03694">
    <property type="entry name" value="Erg28"/>
    <property type="match status" value="1"/>
</dbReference>
<evidence type="ECO:0000313" key="14">
    <source>
        <dbReference type="EMBL" id="EGC36072.1"/>
    </source>
</evidence>
<keyword evidence="3" id="KW-0444">Lipid biosynthesis</keyword>
<dbReference type="InterPro" id="IPR005352">
    <property type="entry name" value="Erg28"/>
</dbReference>
<name>F0ZJ02_DICPU</name>
<evidence type="ECO:0000313" key="15">
    <source>
        <dbReference type="Proteomes" id="UP000001064"/>
    </source>
</evidence>
<dbReference type="GO" id="GO:0005789">
    <property type="term" value="C:endoplasmic reticulum membrane"/>
    <property type="evidence" value="ECO:0007669"/>
    <property type="project" value="UniProtKB-SubCell"/>
</dbReference>
<keyword evidence="8" id="KW-0756">Sterol biosynthesis</keyword>
<evidence type="ECO:0000256" key="1">
    <source>
        <dbReference type="ARBA" id="ARBA00004477"/>
    </source>
</evidence>
<evidence type="ECO:0000256" key="13">
    <source>
        <dbReference type="SAM" id="Phobius"/>
    </source>
</evidence>
<organism evidence="14 15">
    <name type="scientific">Dictyostelium purpureum</name>
    <name type="common">Slime mold</name>
    <dbReference type="NCBI Taxonomy" id="5786"/>
    <lineage>
        <taxon>Eukaryota</taxon>
        <taxon>Amoebozoa</taxon>
        <taxon>Evosea</taxon>
        <taxon>Eumycetozoa</taxon>
        <taxon>Dictyostelia</taxon>
        <taxon>Dictyosteliales</taxon>
        <taxon>Dictyosteliaceae</taxon>
        <taxon>Dictyostelium</taxon>
    </lineage>
</organism>
<dbReference type="GO" id="GO:0016126">
    <property type="term" value="P:sterol biosynthetic process"/>
    <property type="evidence" value="ECO:0007669"/>
    <property type="project" value="UniProtKB-KW"/>
</dbReference>
<evidence type="ECO:0000256" key="9">
    <source>
        <dbReference type="ARBA" id="ARBA00023098"/>
    </source>
</evidence>
<evidence type="ECO:0000256" key="3">
    <source>
        <dbReference type="ARBA" id="ARBA00022516"/>
    </source>
</evidence>
<evidence type="ECO:0000256" key="6">
    <source>
        <dbReference type="ARBA" id="ARBA00022955"/>
    </source>
</evidence>
<keyword evidence="15" id="KW-1185">Reference proteome</keyword>
<dbReference type="GO" id="GO:0005783">
    <property type="term" value="C:endoplasmic reticulum"/>
    <property type="evidence" value="ECO:0000318"/>
    <property type="project" value="GO_Central"/>
</dbReference>
<evidence type="ECO:0000256" key="11">
    <source>
        <dbReference type="ARBA" id="ARBA00023166"/>
    </source>
</evidence>
<evidence type="ECO:0000256" key="4">
    <source>
        <dbReference type="ARBA" id="ARBA00022692"/>
    </source>
</evidence>
<keyword evidence="9" id="KW-0443">Lipid metabolism</keyword>
<accession>F0ZJ02</accession>